<name>A0ACD5HCR8_9PROT</name>
<evidence type="ECO:0000313" key="1">
    <source>
        <dbReference type="EMBL" id="XRI72433.1"/>
    </source>
</evidence>
<evidence type="ECO:0000313" key="2">
    <source>
        <dbReference type="Proteomes" id="UP001195965"/>
    </source>
</evidence>
<dbReference type="Proteomes" id="UP001195965">
    <property type="component" value="Chromosome"/>
</dbReference>
<accession>A0ACD5HCR8</accession>
<sequence>MNNLIILAGLVILGSASQWLAWRVKLPAILFLLGIGILVGPILGWVHPDQLFGPLLFPGISLAVAVILFEGALNLRLQELGGLGSVIRRMVSLGTLSSWLILAAATHWIAGFNWSMAILFGAVVVVSGPTVIGPVLRAARPNARISNVLKWESILIDPIGALLAVLVFEAVIAHHGSTVLSTAVVVFLKMLGAGLLLGIIAGQILGWLLRQRAIPDYLHGVVALGSVFIIFAGANQIAHESGLLAVTLMGIWLANMRDVPLENILNFKESLSILLISILFILLAARLDLKALEQVIVSGVLLMLVIQLIAQPVKVLLAYDGKELNWKERFMTGWIAPRGIVAAAGAPVYAAQLEALKYPKAHLFVPLTFALIIVTVLLASFTARPIARLLGVSEKDPHGILIVGANAFAIAVADKLKDWGFRPLLIDDEYRQIQTARMAGLDTFLGSPVSEAADRQLDLVGFGYLLALSTDAARNLIASLRYDPEFGHRAVFTLADGSSQKTSARNRTAREHRRRHLFNDAATASMLLDKMEKGWTIKVTGLTEQFDWAQYQQQFPQGYIVLFILTKNGKLMIINSDDAFLEPGAEDQVMALVAPENQTPHTDVP</sequence>
<reference evidence="1 2" key="1">
    <citation type="journal article" date="2021" name="ISME J.">
        <title>Genomic evolution of the class Acidithiobacillia: deep-branching Proteobacteria living in extreme acidic conditions.</title>
        <authorList>
            <person name="Moya-Beltran A."/>
            <person name="Beard S."/>
            <person name="Rojas-Villalobos C."/>
            <person name="Issotta F."/>
            <person name="Gallardo Y."/>
            <person name="Ulloa R."/>
            <person name="Giaveno A."/>
            <person name="Degli Esposti M."/>
            <person name="Johnson D.B."/>
            <person name="Quatrini R."/>
        </authorList>
    </citation>
    <scope>NUCLEOTIDE SEQUENCE [LARGE SCALE GENOMIC DNA]</scope>
    <source>
        <strain evidence="1 2">GG1-14</strain>
    </source>
</reference>
<proteinExistence type="predicted"/>
<organism evidence="1 2">
    <name type="scientific">Acidithiobacillus montserratensis</name>
    <dbReference type="NCBI Taxonomy" id="2729135"/>
    <lineage>
        <taxon>Bacteria</taxon>
        <taxon>Pseudomonadati</taxon>
        <taxon>Pseudomonadota</taxon>
        <taxon>Acidithiobacillia</taxon>
        <taxon>Acidithiobacillales</taxon>
        <taxon>Acidithiobacillaceae</taxon>
        <taxon>Acidithiobacillus</taxon>
    </lineage>
</organism>
<dbReference type="EMBL" id="CP127526">
    <property type="protein sequence ID" value="XRI72433.1"/>
    <property type="molecule type" value="Genomic_DNA"/>
</dbReference>
<protein>
    <submittedName>
        <fullName evidence="1">Sodium:proton antiporter</fullName>
    </submittedName>
</protein>
<gene>
    <name evidence="1" type="ORF">HHS34_008215</name>
</gene>
<keyword evidence="2" id="KW-1185">Reference proteome</keyword>